<evidence type="ECO:0008006" key="4">
    <source>
        <dbReference type="Google" id="ProtNLM"/>
    </source>
</evidence>
<protein>
    <recommendedName>
        <fullName evidence="4">Lipoprotein</fullName>
    </recommendedName>
</protein>
<dbReference type="AlphaFoldDB" id="A0A7W3U4I0"/>
<dbReference type="Proteomes" id="UP000552587">
    <property type="component" value="Unassembled WGS sequence"/>
</dbReference>
<comment type="caution">
    <text evidence="2">The sequence shown here is derived from an EMBL/GenBank/DDBJ whole genome shotgun (WGS) entry which is preliminary data.</text>
</comment>
<organism evidence="2 3">
    <name type="scientific">Marilutibacter penaei</name>
    <dbReference type="NCBI Taxonomy" id="2759900"/>
    <lineage>
        <taxon>Bacteria</taxon>
        <taxon>Pseudomonadati</taxon>
        <taxon>Pseudomonadota</taxon>
        <taxon>Gammaproteobacteria</taxon>
        <taxon>Lysobacterales</taxon>
        <taxon>Lysobacteraceae</taxon>
        <taxon>Marilutibacter</taxon>
    </lineage>
</organism>
<proteinExistence type="predicted"/>
<dbReference type="EMBL" id="JACHTE010000006">
    <property type="protein sequence ID" value="MBB1088804.1"/>
    <property type="molecule type" value="Genomic_DNA"/>
</dbReference>
<keyword evidence="3" id="KW-1185">Reference proteome</keyword>
<evidence type="ECO:0000256" key="1">
    <source>
        <dbReference type="SAM" id="SignalP"/>
    </source>
</evidence>
<name>A0A7W3U4I0_9GAMM</name>
<reference evidence="2 3" key="1">
    <citation type="submission" date="2020-07" db="EMBL/GenBank/DDBJ databases">
        <authorList>
            <person name="Xu S."/>
            <person name="Li A."/>
        </authorList>
    </citation>
    <scope>NUCLEOTIDE SEQUENCE [LARGE SCALE GENOMIC DNA]</scope>
    <source>
        <strain evidence="2 3">SG-8</strain>
    </source>
</reference>
<evidence type="ECO:0000313" key="3">
    <source>
        <dbReference type="Proteomes" id="UP000552587"/>
    </source>
</evidence>
<feature type="signal peptide" evidence="1">
    <location>
        <begin position="1"/>
        <end position="21"/>
    </location>
</feature>
<evidence type="ECO:0000313" key="2">
    <source>
        <dbReference type="EMBL" id="MBB1088804.1"/>
    </source>
</evidence>
<gene>
    <name evidence="2" type="ORF">H4F99_09905</name>
</gene>
<sequence>MPVPMSTVCKPLAASCMLAGALVLVGCQQSVEERLAESAIKAASGQDVQVEQDGERMTISTDQGEISVASGEGVRLPEDFPDDVFLPVDYRVESMLEMAGTQVLSLTAKGDPLSLYADARARMQDQGWKETLTLQQDDRSAMSTFEKDDRNAVISVGAGEDGDVQVGMQLRDRQ</sequence>
<feature type="chain" id="PRO_5030791160" description="Lipoprotein" evidence="1">
    <location>
        <begin position="22"/>
        <end position="174"/>
    </location>
</feature>
<dbReference type="RefSeq" id="WP_182669573.1">
    <property type="nucleotide sequence ID" value="NZ_JACHTE010000006.1"/>
</dbReference>
<keyword evidence="1" id="KW-0732">Signal</keyword>
<accession>A0A7W3U4I0</accession>